<dbReference type="Proteomes" id="UP001632038">
    <property type="component" value="Unassembled WGS sequence"/>
</dbReference>
<protein>
    <recommendedName>
        <fullName evidence="3">DUF4372 domain-containing protein</fullName>
    </recommendedName>
</protein>
<accession>A0ABD3CYP6</accession>
<evidence type="ECO:0000313" key="2">
    <source>
        <dbReference type="Proteomes" id="UP001632038"/>
    </source>
</evidence>
<gene>
    <name evidence="1" type="ORF">CASFOL_019675</name>
</gene>
<keyword evidence="2" id="KW-1185">Reference proteome</keyword>
<dbReference type="EMBL" id="JAVIJP010000027">
    <property type="protein sequence ID" value="KAL3635128.1"/>
    <property type="molecule type" value="Genomic_DNA"/>
</dbReference>
<sequence length="37" mass="4299">MVLSSLKTLMTEFTSCRRTKAKKNLETKLFVSFFAQI</sequence>
<comment type="caution">
    <text evidence="1">The sequence shown here is derived from an EMBL/GenBank/DDBJ whole genome shotgun (WGS) entry which is preliminary data.</text>
</comment>
<organism evidence="1 2">
    <name type="scientific">Castilleja foliolosa</name>
    <dbReference type="NCBI Taxonomy" id="1961234"/>
    <lineage>
        <taxon>Eukaryota</taxon>
        <taxon>Viridiplantae</taxon>
        <taxon>Streptophyta</taxon>
        <taxon>Embryophyta</taxon>
        <taxon>Tracheophyta</taxon>
        <taxon>Spermatophyta</taxon>
        <taxon>Magnoliopsida</taxon>
        <taxon>eudicotyledons</taxon>
        <taxon>Gunneridae</taxon>
        <taxon>Pentapetalae</taxon>
        <taxon>asterids</taxon>
        <taxon>lamiids</taxon>
        <taxon>Lamiales</taxon>
        <taxon>Orobanchaceae</taxon>
        <taxon>Pedicularideae</taxon>
        <taxon>Castillejinae</taxon>
        <taxon>Castilleja</taxon>
    </lineage>
</organism>
<name>A0ABD3CYP6_9LAMI</name>
<proteinExistence type="predicted"/>
<dbReference type="AlphaFoldDB" id="A0ABD3CYP6"/>
<evidence type="ECO:0000313" key="1">
    <source>
        <dbReference type="EMBL" id="KAL3635128.1"/>
    </source>
</evidence>
<reference evidence="2" key="1">
    <citation type="journal article" date="2024" name="IScience">
        <title>Strigolactones Initiate the Formation of Haustorium-like Structures in Castilleja.</title>
        <authorList>
            <person name="Buerger M."/>
            <person name="Peterson D."/>
            <person name="Chory J."/>
        </authorList>
    </citation>
    <scope>NUCLEOTIDE SEQUENCE [LARGE SCALE GENOMIC DNA]</scope>
</reference>
<evidence type="ECO:0008006" key="3">
    <source>
        <dbReference type="Google" id="ProtNLM"/>
    </source>
</evidence>